<dbReference type="RefSeq" id="WP_345637192.1">
    <property type="nucleotide sequence ID" value="NZ_BAABJR010000024.1"/>
</dbReference>
<accession>A0ABP9TEN4</accession>
<dbReference type="Proteomes" id="UP001499878">
    <property type="component" value="Unassembled WGS sequence"/>
</dbReference>
<name>A0ABP9TEN4_9ACTN</name>
<organism evidence="1 2">
    <name type="scientific">Streptomyces thinghirensis</name>
    <dbReference type="NCBI Taxonomy" id="551547"/>
    <lineage>
        <taxon>Bacteria</taxon>
        <taxon>Bacillati</taxon>
        <taxon>Actinomycetota</taxon>
        <taxon>Actinomycetes</taxon>
        <taxon>Kitasatosporales</taxon>
        <taxon>Streptomycetaceae</taxon>
        <taxon>Streptomyces</taxon>
    </lineage>
</organism>
<keyword evidence="2" id="KW-1185">Reference proteome</keyword>
<evidence type="ECO:0000313" key="2">
    <source>
        <dbReference type="Proteomes" id="UP001499878"/>
    </source>
</evidence>
<protein>
    <submittedName>
        <fullName evidence="1">Uncharacterized protein</fullName>
    </submittedName>
</protein>
<evidence type="ECO:0000313" key="1">
    <source>
        <dbReference type="EMBL" id="GAA5216200.1"/>
    </source>
</evidence>
<proteinExistence type="predicted"/>
<gene>
    <name evidence="1" type="ORF">GCM10023323_68280</name>
</gene>
<reference evidence="2" key="1">
    <citation type="journal article" date="2019" name="Int. J. Syst. Evol. Microbiol.">
        <title>The Global Catalogue of Microorganisms (GCM) 10K type strain sequencing project: providing services to taxonomists for standard genome sequencing and annotation.</title>
        <authorList>
            <consortium name="The Broad Institute Genomics Platform"/>
            <consortium name="The Broad Institute Genome Sequencing Center for Infectious Disease"/>
            <person name="Wu L."/>
            <person name="Ma J."/>
        </authorList>
    </citation>
    <scope>NUCLEOTIDE SEQUENCE [LARGE SCALE GENOMIC DNA]</scope>
    <source>
        <strain evidence="2">JCM 18306</strain>
    </source>
</reference>
<dbReference type="EMBL" id="BAABJR010000024">
    <property type="protein sequence ID" value="GAA5216200.1"/>
    <property type="molecule type" value="Genomic_DNA"/>
</dbReference>
<sequence>MDGAGAQVSDGVRRAGRSQYCDAAGVKLYQRRVTDPPETILDAVREVEQTFHKAGYHLPLWNTGTTQTLPLNDPLEPEQAADHAVRFYLAGLYARNWGLERMYFYAWGNGKIPIVLQAEGQPPTKAGLLVAVLQQWLAHARVTSCGHGPEVSLPKNVWECRFTAPDARGAPGTTRIVWADSGTATVRAGTGSSIVRHLDGTALALDAEDSVQITERPVFIEHTDAPSA</sequence>
<comment type="caution">
    <text evidence="1">The sequence shown here is derived from an EMBL/GenBank/DDBJ whole genome shotgun (WGS) entry which is preliminary data.</text>
</comment>